<feature type="compositionally biased region" description="Polar residues" evidence="1">
    <location>
        <begin position="224"/>
        <end position="236"/>
    </location>
</feature>
<evidence type="ECO:0000313" key="4">
    <source>
        <dbReference type="Proteomes" id="UP000602198"/>
    </source>
</evidence>
<dbReference type="EMBL" id="JAERRJ010000003">
    <property type="protein sequence ID" value="MBL1074469.1"/>
    <property type="molecule type" value="Genomic_DNA"/>
</dbReference>
<reference evidence="3 4" key="1">
    <citation type="submission" date="2021-01" db="EMBL/GenBank/DDBJ databases">
        <title>WGS of actinomycetes isolated from Thailand.</title>
        <authorList>
            <person name="Thawai C."/>
        </authorList>
    </citation>
    <scope>NUCLEOTIDE SEQUENCE [LARGE SCALE GENOMIC DNA]</scope>
    <source>
        <strain evidence="3 4">LPG 2</strain>
    </source>
</reference>
<evidence type="ECO:0000256" key="2">
    <source>
        <dbReference type="SAM" id="Phobius"/>
    </source>
</evidence>
<dbReference type="Proteomes" id="UP000602198">
    <property type="component" value="Unassembled WGS sequence"/>
</dbReference>
<name>A0ABS1M3V3_9NOCA</name>
<proteinExistence type="predicted"/>
<feature type="transmembrane region" description="Helical" evidence="2">
    <location>
        <begin position="12"/>
        <end position="30"/>
    </location>
</feature>
<evidence type="ECO:0000313" key="3">
    <source>
        <dbReference type="EMBL" id="MBL1074469.1"/>
    </source>
</evidence>
<feature type="region of interest" description="Disordered" evidence="1">
    <location>
        <begin position="216"/>
        <end position="236"/>
    </location>
</feature>
<organism evidence="3 4">
    <name type="scientific">Nocardia acididurans</name>
    <dbReference type="NCBI Taxonomy" id="2802282"/>
    <lineage>
        <taxon>Bacteria</taxon>
        <taxon>Bacillati</taxon>
        <taxon>Actinomycetota</taxon>
        <taxon>Actinomycetes</taxon>
        <taxon>Mycobacteriales</taxon>
        <taxon>Nocardiaceae</taxon>
        <taxon>Nocardia</taxon>
    </lineage>
</organism>
<sequence length="236" mass="25250">MLSGAHSAGRVTQLIEVAMTLLIAAAAFRLSFTALRSLAMLSGLSAGEAALWPLIIEGSMAQATVALLVITGSDHRAHTSIDPHSNAETHARPPSDGDPTDRAATVPPITPDLGRPVRTKHPSGETPTPTTRWVELAADICARDTAGRRQPEEVALILTRRFDDGWNATQIAELTQRSRSTVSRVLSDRVRLRPDLRNGGHRALPSRNAELILTQHFDGGDPSSRPSSALRTNDGG</sequence>
<keyword evidence="4" id="KW-1185">Reference proteome</keyword>
<dbReference type="InterPro" id="IPR021235">
    <property type="entry name" value="DUF2637"/>
</dbReference>
<dbReference type="Pfam" id="PF10935">
    <property type="entry name" value="DUF2637"/>
    <property type="match status" value="1"/>
</dbReference>
<feature type="region of interest" description="Disordered" evidence="1">
    <location>
        <begin position="78"/>
        <end position="130"/>
    </location>
</feature>
<keyword evidence="2" id="KW-0812">Transmembrane</keyword>
<dbReference type="RefSeq" id="WP_201945348.1">
    <property type="nucleotide sequence ID" value="NZ_JAERRJ010000003.1"/>
</dbReference>
<keyword evidence="2" id="KW-0472">Membrane</keyword>
<feature type="compositionally biased region" description="Basic and acidic residues" evidence="1">
    <location>
        <begin position="78"/>
        <end position="101"/>
    </location>
</feature>
<accession>A0ABS1M3V3</accession>
<evidence type="ECO:0000256" key="1">
    <source>
        <dbReference type="SAM" id="MobiDB-lite"/>
    </source>
</evidence>
<keyword evidence="2" id="KW-1133">Transmembrane helix</keyword>
<gene>
    <name evidence="3" type="ORF">JK358_08670</name>
</gene>
<protein>
    <submittedName>
        <fullName evidence="3">DUF2637 domain-containing protein</fullName>
    </submittedName>
</protein>
<comment type="caution">
    <text evidence="3">The sequence shown here is derived from an EMBL/GenBank/DDBJ whole genome shotgun (WGS) entry which is preliminary data.</text>
</comment>
<feature type="transmembrane region" description="Helical" evidence="2">
    <location>
        <begin position="50"/>
        <end position="70"/>
    </location>
</feature>